<evidence type="ECO:0000256" key="4">
    <source>
        <dbReference type="ARBA" id="ARBA00022801"/>
    </source>
</evidence>
<evidence type="ECO:0000256" key="2">
    <source>
        <dbReference type="ARBA" id="ARBA00008664"/>
    </source>
</evidence>
<dbReference type="AlphaFoldDB" id="A0A2I0QSK1"/>
<keyword evidence="4" id="KW-0378">Hydrolase</keyword>
<dbReference type="EMBL" id="PJNH01000003">
    <property type="protein sequence ID" value="PKR77322.1"/>
    <property type="molecule type" value="Genomic_DNA"/>
</dbReference>
<evidence type="ECO:0000313" key="10">
    <source>
        <dbReference type="Proteomes" id="UP000243524"/>
    </source>
</evidence>
<protein>
    <recommendedName>
        <fullName evidence="3">phospholipase D</fullName>
        <ecNumber evidence="3">3.1.4.4</ecNumber>
    </recommendedName>
</protein>
<comment type="caution">
    <text evidence="9">The sequence shown here is derived from an EMBL/GenBank/DDBJ whole genome shotgun (WGS) entry which is preliminary data.</text>
</comment>
<comment type="similarity">
    <text evidence="2">Belongs to the phospholipase D family.</text>
</comment>
<evidence type="ECO:0000313" key="9">
    <source>
        <dbReference type="EMBL" id="PKR77322.1"/>
    </source>
</evidence>
<keyword evidence="5" id="KW-0442">Lipid degradation</keyword>
<keyword evidence="7" id="KW-0812">Transmembrane</keyword>
<keyword evidence="7" id="KW-0472">Membrane</keyword>
<evidence type="ECO:0000259" key="8">
    <source>
        <dbReference type="Pfam" id="PF13091"/>
    </source>
</evidence>
<keyword evidence="6" id="KW-0443">Lipid metabolism</keyword>
<proteinExistence type="inferred from homology"/>
<sequence>MQIYRKWFQRKKWLFIIGLALILITMMLFHRLKPIPEGMSYAGDVHQIAEDDIEFLYDLTYEKDGEEVYDQSIFDTLYRTIEEAEEFLILDMFMINSYTDGSRDYPEISSTVSNKILEQMEEHPDLKVVFISDVINTTYGSHEAEQLAPLREAGAEVIFTDLNRLRDPNIYYSGLWRSAFQWFGQKGNGWISNPMVKDAPQITLRSFLKLFNVKANHRKVAITENEGMIISANPHDMSGFHSNIGFKVKGEILKDMITAEKAIAEFSGGDMGAFPTEEEVDELVEPSEGEDSGVQAQVVTESKIEASVVDAINRAEKGDEVWVGMFYLADREIVDALEAAADREAEVRIVLDPNQNAFGNEKMGLPNLPVAGELQELNTDYLNIRWYDTNKEQFHTKLLYVRYSDESEIIGGSGNYTSRNMDNYNPEENLRVIASNDSEITNNVDEYFNRIWSNEDGIYTVEYSEKQNRLSTVKYIGYLLQKMFQVTTY</sequence>
<dbReference type="EC" id="3.1.4.4" evidence="3"/>
<feature type="transmembrane region" description="Helical" evidence="7">
    <location>
        <begin position="12"/>
        <end position="30"/>
    </location>
</feature>
<accession>A0A2I0QSK1</accession>
<comment type="catalytic activity">
    <reaction evidence="1">
        <text>a 1,2-diacyl-sn-glycero-3-phosphocholine + H2O = a 1,2-diacyl-sn-glycero-3-phosphate + choline + H(+)</text>
        <dbReference type="Rhea" id="RHEA:14445"/>
        <dbReference type="ChEBI" id="CHEBI:15354"/>
        <dbReference type="ChEBI" id="CHEBI:15377"/>
        <dbReference type="ChEBI" id="CHEBI:15378"/>
        <dbReference type="ChEBI" id="CHEBI:57643"/>
        <dbReference type="ChEBI" id="CHEBI:58608"/>
        <dbReference type="EC" id="3.1.4.4"/>
    </reaction>
</comment>
<name>A0A2I0QSK1_9BACI</name>
<reference evidence="9 10" key="1">
    <citation type="submission" date="2017-06" db="EMBL/GenBank/DDBJ databases">
        <title>the draft geome sequence of Illustriluteabacillus marina B3227.</title>
        <authorList>
            <person name="He R.-H."/>
            <person name="Du Z.-J."/>
        </authorList>
    </citation>
    <scope>NUCLEOTIDE SEQUENCE [LARGE SCALE GENOMIC DNA]</scope>
    <source>
        <strain evidence="9 10">B3227</strain>
    </source>
</reference>
<keyword evidence="7" id="KW-1133">Transmembrane helix</keyword>
<keyword evidence="10" id="KW-1185">Reference proteome</keyword>
<dbReference type="GO" id="GO:0004630">
    <property type="term" value="F:phospholipase D activity"/>
    <property type="evidence" value="ECO:0007669"/>
    <property type="project" value="UniProtKB-EC"/>
</dbReference>
<dbReference type="Proteomes" id="UP000243524">
    <property type="component" value="Unassembled WGS sequence"/>
</dbReference>
<dbReference type="InterPro" id="IPR051406">
    <property type="entry name" value="PLD_domain"/>
</dbReference>
<dbReference type="RefSeq" id="WP_101332150.1">
    <property type="nucleotide sequence ID" value="NZ_PJNH01000003.1"/>
</dbReference>
<feature type="domain" description="Phospholipase D-like" evidence="8">
    <location>
        <begin position="309"/>
        <end position="452"/>
    </location>
</feature>
<dbReference type="CDD" id="cd09130">
    <property type="entry name" value="PLDc_unchar2_2"/>
    <property type="match status" value="1"/>
</dbReference>
<dbReference type="CDD" id="cd09129">
    <property type="entry name" value="PLDc_unchar2_1"/>
    <property type="match status" value="1"/>
</dbReference>
<dbReference type="Gene3D" id="3.30.870.10">
    <property type="entry name" value="Endonuclease Chain A"/>
    <property type="match status" value="1"/>
</dbReference>
<evidence type="ECO:0000256" key="3">
    <source>
        <dbReference type="ARBA" id="ARBA00012027"/>
    </source>
</evidence>
<dbReference type="SUPFAM" id="SSF56024">
    <property type="entry name" value="Phospholipase D/nuclease"/>
    <property type="match status" value="2"/>
</dbReference>
<dbReference type="InterPro" id="IPR025202">
    <property type="entry name" value="PLD-like_dom"/>
</dbReference>
<evidence type="ECO:0000256" key="1">
    <source>
        <dbReference type="ARBA" id="ARBA00000798"/>
    </source>
</evidence>
<evidence type="ECO:0000256" key="7">
    <source>
        <dbReference type="SAM" id="Phobius"/>
    </source>
</evidence>
<gene>
    <name evidence="9" type="ORF">CEY16_11350</name>
</gene>
<dbReference type="Pfam" id="PF13091">
    <property type="entry name" value="PLDc_2"/>
    <property type="match status" value="1"/>
</dbReference>
<dbReference type="OrthoDB" id="92272at2"/>
<dbReference type="PANTHER" id="PTHR43856:SF1">
    <property type="entry name" value="MITOCHONDRIAL CARDIOLIPIN HYDROLASE"/>
    <property type="match status" value="1"/>
</dbReference>
<organism evidence="9 10">
    <name type="scientific">Halalkalibacillus sediminis</name>
    <dbReference type="NCBI Taxonomy" id="2018042"/>
    <lineage>
        <taxon>Bacteria</taxon>
        <taxon>Bacillati</taxon>
        <taxon>Bacillota</taxon>
        <taxon>Bacilli</taxon>
        <taxon>Bacillales</taxon>
        <taxon>Bacillaceae</taxon>
        <taxon>Halalkalibacillus</taxon>
    </lineage>
</organism>
<dbReference type="GO" id="GO:0016042">
    <property type="term" value="P:lipid catabolic process"/>
    <property type="evidence" value="ECO:0007669"/>
    <property type="project" value="UniProtKB-KW"/>
</dbReference>
<dbReference type="GO" id="GO:0016891">
    <property type="term" value="F:RNA endonuclease activity producing 5'-phosphomonoesters, hydrolytic mechanism"/>
    <property type="evidence" value="ECO:0007669"/>
    <property type="project" value="TreeGrafter"/>
</dbReference>
<evidence type="ECO:0000256" key="6">
    <source>
        <dbReference type="ARBA" id="ARBA00023098"/>
    </source>
</evidence>
<evidence type="ECO:0000256" key="5">
    <source>
        <dbReference type="ARBA" id="ARBA00022963"/>
    </source>
</evidence>
<dbReference type="PANTHER" id="PTHR43856">
    <property type="entry name" value="CARDIOLIPIN HYDROLASE"/>
    <property type="match status" value="1"/>
</dbReference>